<name>W7JL49_PLAFA</name>
<gene>
    <name evidence="1" type="ORF">C923_03746</name>
</gene>
<accession>W7JL49</accession>
<evidence type="ECO:0000313" key="2">
    <source>
        <dbReference type="Proteomes" id="UP000030697"/>
    </source>
</evidence>
<dbReference type="Proteomes" id="UP000030697">
    <property type="component" value="Unassembled WGS sequence"/>
</dbReference>
<dbReference type="EMBL" id="KE124637">
    <property type="protein sequence ID" value="EWC75594.1"/>
    <property type="molecule type" value="Genomic_DNA"/>
</dbReference>
<sequence length="642" mass="77969">MQRKNLEYTQSVLNKYKDMLDNLINELKNMKGKDIQKTEYCIIIFLEFIEFLKKIIQENILDENHFFIYYQFKYVLNKNKEEILVTYGNYTFKYNYDILENDNMFINLIPNNKYIFTICSNIYKSYYNMIKGKNKKSTIKYITSSLGLRTHYIDAHTNDILQNNILGSIQQDRKSLLTYFNALINHTLNNKYETIHNKLVNYSIDVFWKIHEEINFKQKKENHLIFTKENIFLLYEDLLYCKTNYINEQDASKNIILNRILRKENKKQIMILLKDIEEKYFTNIEKNNSSVYINYFSKECNNISCMDPYMLNKTNKVYIQDNINIYNYFKNRSYYILNYILNINLSDEKNVEDNKNCINYKNYYLERKNILLQIYEEFKAFYKKFMIPIFDYIDKKKKKKRPYIYSNNNNNNNNNNNSSSTINHFYKYSNIYNEDDVKKTKQNGNPKDNSIIFNSSILQLTFDNKIIINNFIDIFKSNILYFLKYKDEEYEETQKNNNITNIKEFDDNKSSYQYIYDNDHKQQQCDLENLDKNYIENICIIQADQENNKKVELYNKQEIYKIVIIKENIHSILISCLIFLFNNFLNEHEKYNFFHFLTNLCIHNKINVDNNITNKYYNIQKGIWITISSYFNVMKKKIKINK</sequence>
<organism evidence="1 2">
    <name type="scientific">Plasmodium falciparum UGT5.1</name>
    <dbReference type="NCBI Taxonomy" id="1237627"/>
    <lineage>
        <taxon>Eukaryota</taxon>
        <taxon>Sar</taxon>
        <taxon>Alveolata</taxon>
        <taxon>Apicomplexa</taxon>
        <taxon>Aconoidasida</taxon>
        <taxon>Haemosporida</taxon>
        <taxon>Plasmodiidae</taxon>
        <taxon>Plasmodium</taxon>
        <taxon>Plasmodium (Laverania)</taxon>
    </lineage>
</organism>
<evidence type="ECO:0000313" key="1">
    <source>
        <dbReference type="EMBL" id="EWC75594.1"/>
    </source>
</evidence>
<proteinExistence type="predicted"/>
<reference evidence="1 2" key="1">
    <citation type="submission" date="2013-02" db="EMBL/GenBank/DDBJ databases">
        <title>The Genome Sequence of Plasmodium falciparum UGT5.1.</title>
        <authorList>
            <consortium name="The Broad Institute Genome Sequencing Platform"/>
            <consortium name="The Broad Institute Genome Sequencing Center for Infectious Disease"/>
            <person name="Neafsey D."/>
            <person name="Cheeseman I."/>
            <person name="Volkman S."/>
            <person name="Adams J."/>
            <person name="Walker B."/>
            <person name="Young S.K."/>
            <person name="Zeng Q."/>
            <person name="Gargeya S."/>
            <person name="Fitzgerald M."/>
            <person name="Haas B."/>
            <person name="Abouelleil A."/>
            <person name="Alvarado L."/>
            <person name="Arachchi H.M."/>
            <person name="Berlin A.M."/>
            <person name="Chapman S.B."/>
            <person name="Dewar J."/>
            <person name="Goldberg J."/>
            <person name="Griggs A."/>
            <person name="Gujja S."/>
            <person name="Hansen M."/>
            <person name="Howarth C."/>
            <person name="Imamovic A."/>
            <person name="Larimer J."/>
            <person name="McCowan C."/>
            <person name="Murphy C."/>
            <person name="Neiman D."/>
            <person name="Pearson M."/>
            <person name="Priest M."/>
            <person name="Roberts A."/>
            <person name="Saif S."/>
            <person name="Shea T."/>
            <person name="Sisk P."/>
            <person name="Sykes S."/>
            <person name="Wortman J."/>
            <person name="Nusbaum C."/>
            <person name="Birren B."/>
        </authorList>
    </citation>
    <scope>NUCLEOTIDE SEQUENCE [LARGE SCALE GENOMIC DNA]</scope>
    <source>
        <strain evidence="1 2">UGT5.1</strain>
    </source>
</reference>
<protein>
    <submittedName>
        <fullName evidence="1">Uncharacterized protein</fullName>
    </submittedName>
</protein>
<dbReference type="AlphaFoldDB" id="W7JL49"/>